<dbReference type="SUPFAM" id="SSF54593">
    <property type="entry name" value="Glyoxalase/Bleomycin resistance protein/Dihydroxybiphenyl dioxygenase"/>
    <property type="match status" value="1"/>
</dbReference>
<dbReference type="PROSITE" id="PS51819">
    <property type="entry name" value="VOC"/>
    <property type="match status" value="1"/>
</dbReference>
<dbReference type="PANTHER" id="PTHR35006:SF2">
    <property type="entry name" value="GLYOXALASE FAMILY PROTEIN (AFU_ORTHOLOGUE AFUA_5G14830)"/>
    <property type="match status" value="1"/>
</dbReference>
<dbReference type="InterPro" id="IPR029068">
    <property type="entry name" value="Glyas_Bleomycin-R_OHBP_Dase"/>
</dbReference>
<dbReference type="InterPro" id="IPR004360">
    <property type="entry name" value="Glyas_Fos-R_dOase_dom"/>
</dbReference>
<dbReference type="InterPro" id="IPR037523">
    <property type="entry name" value="VOC_core"/>
</dbReference>
<dbReference type="PANTHER" id="PTHR35006">
    <property type="entry name" value="GLYOXALASE FAMILY PROTEIN (AFU_ORTHOLOGUE AFUA_5G14830)"/>
    <property type="match status" value="1"/>
</dbReference>
<comment type="caution">
    <text evidence="2">The sequence shown here is derived from an EMBL/GenBank/DDBJ whole genome shotgun (WGS) entry which is preliminary data.</text>
</comment>
<dbReference type="RefSeq" id="WP_255063388.1">
    <property type="nucleotide sequence ID" value="NZ_JANDBD010000012.1"/>
</dbReference>
<name>A0ABT1M9H1_9MYCO</name>
<dbReference type="Proteomes" id="UP001651690">
    <property type="component" value="Unassembled WGS sequence"/>
</dbReference>
<keyword evidence="3" id="KW-1185">Reference proteome</keyword>
<reference evidence="2 3" key="1">
    <citation type="submission" date="2022-06" db="EMBL/GenBank/DDBJ databases">
        <title>Mycolicibacterium sp. CAU 1645 isolated from seawater.</title>
        <authorList>
            <person name="Kim W."/>
        </authorList>
    </citation>
    <scope>NUCLEOTIDE SEQUENCE [LARGE SCALE GENOMIC DNA]</scope>
    <source>
        <strain evidence="2 3">CAU 1645</strain>
    </source>
</reference>
<evidence type="ECO:0000313" key="2">
    <source>
        <dbReference type="EMBL" id="MCP9275525.1"/>
    </source>
</evidence>
<dbReference type="Gene3D" id="3.10.180.10">
    <property type="entry name" value="2,3-Dihydroxybiphenyl 1,2-Dioxygenase, domain 1"/>
    <property type="match status" value="1"/>
</dbReference>
<accession>A0ABT1M9H1</accession>
<dbReference type="CDD" id="cd07262">
    <property type="entry name" value="VOC_like"/>
    <property type="match status" value="1"/>
</dbReference>
<proteinExistence type="predicted"/>
<gene>
    <name evidence="2" type="ORF">NM203_25370</name>
</gene>
<protein>
    <submittedName>
        <fullName evidence="2">VOC family protein</fullName>
    </submittedName>
</protein>
<dbReference type="EMBL" id="JANDBD010000012">
    <property type="protein sequence ID" value="MCP9275525.1"/>
    <property type="molecule type" value="Genomic_DNA"/>
</dbReference>
<sequence>MIDHFGINCSDWDRSKEFYDKVLGVLGSSRQMDFGVAVGYGADGHASFWIADASAGDASGPNRETHIAFAAKDPEAVQAFFHTALALGAEPLHEPRLWPEYHPNYYGAFVRDPDGNNVEAVFHGGGPKS</sequence>
<dbReference type="Pfam" id="PF00903">
    <property type="entry name" value="Glyoxalase"/>
    <property type="match status" value="1"/>
</dbReference>
<feature type="domain" description="VOC" evidence="1">
    <location>
        <begin position="1"/>
        <end position="123"/>
    </location>
</feature>
<evidence type="ECO:0000313" key="3">
    <source>
        <dbReference type="Proteomes" id="UP001651690"/>
    </source>
</evidence>
<organism evidence="2 3">
    <name type="scientific">Mycolicibacterium arenosum</name>
    <dbReference type="NCBI Taxonomy" id="2952157"/>
    <lineage>
        <taxon>Bacteria</taxon>
        <taxon>Bacillati</taxon>
        <taxon>Actinomycetota</taxon>
        <taxon>Actinomycetes</taxon>
        <taxon>Mycobacteriales</taxon>
        <taxon>Mycobacteriaceae</taxon>
        <taxon>Mycolicibacterium</taxon>
    </lineage>
</organism>
<evidence type="ECO:0000259" key="1">
    <source>
        <dbReference type="PROSITE" id="PS51819"/>
    </source>
</evidence>